<dbReference type="Proteomes" id="UP000551848">
    <property type="component" value="Unassembled WGS sequence"/>
</dbReference>
<reference evidence="4 5" key="1">
    <citation type="submission" date="2020-06" db="EMBL/GenBank/DDBJ databases">
        <title>Dysbiosis in marine aquaculture revealed through microbiome analysis: reverse ecology for environmental sustainability.</title>
        <authorList>
            <person name="Haro-Moreno J.M."/>
            <person name="Coutinho F.H."/>
            <person name="Zaragoza-Solas A."/>
            <person name="Picazo A."/>
            <person name="Almagro-Moreno S."/>
            <person name="Lopez-Perez M."/>
        </authorList>
    </citation>
    <scope>NUCLEOTIDE SEQUENCE [LARGE SCALE GENOMIC DNA]</scope>
    <source>
        <strain evidence="4">MCMED-G41</strain>
    </source>
</reference>
<gene>
    <name evidence="4" type="ORF">H2072_01260</name>
</gene>
<evidence type="ECO:0000313" key="4">
    <source>
        <dbReference type="EMBL" id="MBA4692356.1"/>
    </source>
</evidence>
<evidence type="ECO:0000256" key="2">
    <source>
        <dbReference type="ARBA" id="ARBA00034478"/>
    </source>
</evidence>
<dbReference type="InterPro" id="IPR029041">
    <property type="entry name" value="FAD-linked_oxidoreductase-like"/>
</dbReference>
<dbReference type="GO" id="GO:0009086">
    <property type="term" value="P:methionine biosynthetic process"/>
    <property type="evidence" value="ECO:0007669"/>
    <property type="project" value="TreeGrafter"/>
</dbReference>
<accession>A0A838XWV2</accession>
<dbReference type="SUPFAM" id="SSF51730">
    <property type="entry name" value="FAD-linked oxidoreductase"/>
    <property type="match status" value="1"/>
</dbReference>
<dbReference type="GO" id="GO:0005829">
    <property type="term" value="C:cytosol"/>
    <property type="evidence" value="ECO:0007669"/>
    <property type="project" value="TreeGrafter"/>
</dbReference>
<dbReference type="GO" id="GO:0035999">
    <property type="term" value="P:tetrahydrofolate interconversion"/>
    <property type="evidence" value="ECO:0007669"/>
    <property type="project" value="UniProtKB-UniPathway"/>
</dbReference>
<comment type="pathway">
    <text evidence="2">Amino-acid biosynthesis; L-methionine biosynthesis via de novo pathway.</text>
</comment>
<dbReference type="EMBL" id="JACETL010000007">
    <property type="protein sequence ID" value="MBA4692356.1"/>
    <property type="molecule type" value="Genomic_DNA"/>
</dbReference>
<organism evidence="4 5">
    <name type="scientific">SAR86 cluster bacterium</name>
    <dbReference type="NCBI Taxonomy" id="2030880"/>
    <lineage>
        <taxon>Bacteria</taxon>
        <taxon>Pseudomonadati</taxon>
        <taxon>Pseudomonadota</taxon>
        <taxon>Gammaproteobacteria</taxon>
        <taxon>SAR86 cluster</taxon>
    </lineage>
</organism>
<dbReference type="GO" id="GO:0071949">
    <property type="term" value="F:FAD binding"/>
    <property type="evidence" value="ECO:0007669"/>
    <property type="project" value="TreeGrafter"/>
</dbReference>
<name>A0A838XWV2_9GAMM</name>
<dbReference type="AlphaFoldDB" id="A0A838XWV2"/>
<dbReference type="EC" id="1.5.1.54" evidence="3"/>
<evidence type="ECO:0000256" key="3">
    <source>
        <dbReference type="ARBA" id="ARBA00034529"/>
    </source>
</evidence>
<dbReference type="UniPathway" id="UPA00193"/>
<sequence length="288" mass="32037">MEQKINTFSQKLVESYSIEVTPRSAANIESFKDVLPQNTRVYIAHIEDEDIQSMVNTAKRLNDEGFHAMPHFPARAIQNEAVLNHWISMYKNEAGVDEALLLAGGRSKPLGDFESSIELIESGKFDQAGFKRLHIAGHPEGNKDIDPDGGETNVSQALSWKQEFSNRTDASMAITTQFCFDAAVVKKWADNIKSKGIDIPIHIGIAGPAKLQTLIKFSIECGVGASMKVLTKRARDITKLLLPYKPTQILNDLGEYKSQDPSFNIEQVHFFPLGGIKKAAEWAKEYSN</sequence>
<dbReference type="GO" id="GO:0106312">
    <property type="term" value="F:methylenetetrahydrofolate reductase (NADH) activity"/>
    <property type="evidence" value="ECO:0007669"/>
    <property type="project" value="UniProtKB-EC"/>
</dbReference>
<evidence type="ECO:0000256" key="1">
    <source>
        <dbReference type="ARBA" id="ARBA00023002"/>
    </source>
</evidence>
<evidence type="ECO:0000313" key="5">
    <source>
        <dbReference type="Proteomes" id="UP000551848"/>
    </source>
</evidence>
<dbReference type="PANTHER" id="PTHR45754:SF3">
    <property type="entry name" value="METHYLENETETRAHYDROFOLATE REDUCTASE (NADPH)"/>
    <property type="match status" value="1"/>
</dbReference>
<comment type="caution">
    <text evidence="4">The sequence shown here is derived from an EMBL/GenBank/DDBJ whole genome shotgun (WGS) entry which is preliminary data.</text>
</comment>
<protein>
    <recommendedName>
        <fullName evidence="3">methylenetetrahydrofolate reductase (NADH)</fullName>
        <ecNumber evidence="3">1.5.1.54</ecNumber>
    </recommendedName>
</protein>
<dbReference type="PANTHER" id="PTHR45754">
    <property type="entry name" value="METHYLENETETRAHYDROFOLATE REDUCTASE"/>
    <property type="match status" value="1"/>
</dbReference>
<proteinExistence type="predicted"/>
<dbReference type="Gene3D" id="3.20.20.220">
    <property type="match status" value="1"/>
</dbReference>
<keyword evidence="1" id="KW-0560">Oxidoreductase</keyword>